<name>A0A6M3JVU3_9ZZZZ</name>
<sequence length="140" mass="15910">MMFFILLRLHPSFFNLYGKLGLYKQVFLDGCKTFFTGSGIGVFPFLNYDIGNYWLKDLGFELLQAFREGGIILVILISGYFINLGWRLFKSEKNMLLIGYTVSLITWLIAGLGGYTVHLAPFGLIGILYISSLETQIQED</sequence>
<gene>
    <name evidence="2" type="ORF">MM415A02088_0009</name>
</gene>
<organism evidence="2">
    <name type="scientific">viral metagenome</name>
    <dbReference type="NCBI Taxonomy" id="1070528"/>
    <lineage>
        <taxon>unclassified sequences</taxon>
        <taxon>metagenomes</taxon>
        <taxon>organismal metagenomes</taxon>
    </lineage>
</organism>
<protein>
    <submittedName>
        <fullName evidence="2">Uncharacterized protein</fullName>
    </submittedName>
</protein>
<reference evidence="2" key="1">
    <citation type="submission" date="2020-03" db="EMBL/GenBank/DDBJ databases">
        <title>The deep terrestrial virosphere.</title>
        <authorList>
            <person name="Holmfeldt K."/>
            <person name="Nilsson E."/>
            <person name="Simone D."/>
            <person name="Lopez-Fernandez M."/>
            <person name="Wu X."/>
            <person name="de Brujin I."/>
            <person name="Lundin D."/>
            <person name="Andersson A."/>
            <person name="Bertilsson S."/>
            <person name="Dopson M."/>
        </authorList>
    </citation>
    <scope>NUCLEOTIDE SEQUENCE</scope>
    <source>
        <strain evidence="2">MM415A02088</strain>
    </source>
</reference>
<keyword evidence="1" id="KW-1133">Transmembrane helix</keyword>
<feature type="transmembrane region" description="Helical" evidence="1">
    <location>
        <begin position="26"/>
        <end position="46"/>
    </location>
</feature>
<feature type="transmembrane region" description="Helical" evidence="1">
    <location>
        <begin position="97"/>
        <end position="130"/>
    </location>
</feature>
<feature type="transmembrane region" description="Helical" evidence="1">
    <location>
        <begin position="66"/>
        <end position="85"/>
    </location>
</feature>
<evidence type="ECO:0000256" key="1">
    <source>
        <dbReference type="SAM" id="Phobius"/>
    </source>
</evidence>
<accession>A0A6M3JVU3</accession>
<proteinExistence type="predicted"/>
<keyword evidence="1" id="KW-0812">Transmembrane</keyword>
<dbReference type="EMBL" id="MT142079">
    <property type="protein sequence ID" value="QJA74176.1"/>
    <property type="molecule type" value="Genomic_DNA"/>
</dbReference>
<keyword evidence="1" id="KW-0472">Membrane</keyword>
<dbReference type="AlphaFoldDB" id="A0A6M3JVU3"/>
<evidence type="ECO:0000313" key="2">
    <source>
        <dbReference type="EMBL" id="QJA74176.1"/>
    </source>
</evidence>